<dbReference type="Proteomes" id="UP000694546">
    <property type="component" value="Chromosome 12"/>
</dbReference>
<evidence type="ECO:0000313" key="3">
    <source>
        <dbReference type="Proteomes" id="UP000694546"/>
    </source>
</evidence>
<dbReference type="Pfam" id="PF00615">
    <property type="entry name" value="RGS"/>
    <property type="match status" value="1"/>
</dbReference>
<dbReference type="PRINTS" id="PR01301">
    <property type="entry name" value="RGSPROTEIN"/>
</dbReference>
<organism evidence="2 3">
    <name type="scientific">Gadus morhua</name>
    <name type="common">Atlantic cod</name>
    <dbReference type="NCBI Taxonomy" id="8049"/>
    <lineage>
        <taxon>Eukaryota</taxon>
        <taxon>Metazoa</taxon>
        <taxon>Chordata</taxon>
        <taxon>Craniata</taxon>
        <taxon>Vertebrata</taxon>
        <taxon>Euteleostomi</taxon>
        <taxon>Actinopterygii</taxon>
        <taxon>Neopterygii</taxon>
        <taxon>Teleostei</taxon>
        <taxon>Neoteleostei</taxon>
        <taxon>Acanthomorphata</taxon>
        <taxon>Zeiogadaria</taxon>
        <taxon>Gadariae</taxon>
        <taxon>Gadiformes</taxon>
        <taxon>Gadoidei</taxon>
        <taxon>Gadidae</taxon>
        <taxon>Gadus</taxon>
    </lineage>
</organism>
<dbReference type="Gene3D" id="1.10.167.10">
    <property type="entry name" value="Regulator of G-protein Signalling 4, domain 2"/>
    <property type="match status" value="1"/>
</dbReference>
<dbReference type="InterPro" id="IPR036305">
    <property type="entry name" value="RGS_sf"/>
</dbReference>
<dbReference type="PANTHER" id="PTHR10845:SF160">
    <property type="entry name" value="REGULATOR OF G-PROTEIN SIGNALING 21"/>
    <property type="match status" value="1"/>
</dbReference>
<evidence type="ECO:0000259" key="1">
    <source>
        <dbReference type="PROSITE" id="PS50132"/>
    </source>
</evidence>
<keyword evidence="3" id="KW-1185">Reference proteome</keyword>
<sequence>MPKLSFSKIRIYEFKDFIQNAKHPRRMDILLSPRKRRRDVKCVVVRDTQAKASPSTLSSREDSILDSSLEAMLRDQKQLAAFRAFLRSEFSEENLDFWLACEAFRDTSSSGERGWKAEHIYQEFLHPNARREVNVDHLTREKIQGLLAEQRPPAWCFAEAQRNIYLLMERDTWPRFLRSGACNGLSQKTSTVWYI</sequence>
<accession>A0A8C5AGV0</accession>
<dbReference type="GeneTree" id="ENSGT00940000161004"/>
<dbReference type="SUPFAM" id="SSF48097">
    <property type="entry name" value="Regulator of G-protein signaling, RGS"/>
    <property type="match status" value="1"/>
</dbReference>
<dbReference type="AlphaFoldDB" id="A0A8C5AGV0"/>
<dbReference type="Ensembl" id="ENSGMOT00000026943.1">
    <property type="protein sequence ID" value="ENSGMOP00000031695.1"/>
    <property type="gene ID" value="ENSGMOG00000036827.1"/>
</dbReference>
<protein>
    <submittedName>
        <fullName evidence="2">Regulator of G protein signaling 21</fullName>
    </submittedName>
</protein>
<dbReference type="OrthoDB" id="196547at2759"/>
<dbReference type="PANTHER" id="PTHR10845">
    <property type="entry name" value="REGULATOR OF G PROTEIN SIGNALING"/>
    <property type="match status" value="1"/>
</dbReference>
<dbReference type="SMART" id="SM00315">
    <property type="entry name" value="RGS"/>
    <property type="match status" value="1"/>
</dbReference>
<dbReference type="InterPro" id="IPR044926">
    <property type="entry name" value="RGS_subdomain_2"/>
</dbReference>
<reference evidence="2" key="1">
    <citation type="submission" date="2025-08" db="UniProtKB">
        <authorList>
            <consortium name="Ensembl"/>
        </authorList>
    </citation>
    <scope>IDENTIFICATION</scope>
</reference>
<proteinExistence type="predicted"/>
<dbReference type="OMA" id="KCNDEMY"/>
<feature type="domain" description="RGS" evidence="1">
    <location>
        <begin position="68"/>
        <end position="179"/>
    </location>
</feature>
<reference evidence="2" key="2">
    <citation type="submission" date="2025-09" db="UniProtKB">
        <authorList>
            <consortium name="Ensembl"/>
        </authorList>
    </citation>
    <scope>IDENTIFICATION</scope>
</reference>
<evidence type="ECO:0000313" key="2">
    <source>
        <dbReference type="Ensembl" id="ENSGMOP00000031695.1"/>
    </source>
</evidence>
<gene>
    <name evidence="2" type="primary">RGS21</name>
</gene>
<name>A0A8C5AGV0_GADMO</name>
<dbReference type="InterPro" id="IPR016137">
    <property type="entry name" value="RGS"/>
</dbReference>
<dbReference type="PROSITE" id="PS50132">
    <property type="entry name" value="RGS"/>
    <property type="match status" value="1"/>
</dbReference>